<feature type="chain" id="PRO_5039029753" description="Tat pathway signal sequence domain protein" evidence="1">
    <location>
        <begin position="23"/>
        <end position="291"/>
    </location>
</feature>
<keyword evidence="3" id="KW-1185">Reference proteome</keyword>
<gene>
    <name evidence="2" type="ORF">SUBVAR_04258</name>
</gene>
<name>D1PIU3_9FIRM</name>
<dbReference type="RefSeq" id="WP_007045705.1">
    <property type="nucleotide sequence ID" value="NZ_GG704769.1"/>
</dbReference>
<dbReference type="STRING" id="411471.SUBVAR_04258"/>
<evidence type="ECO:0000313" key="3">
    <source>
        <dbReference type="Proteomes" id="UP000003438"/>
    </source>
</evidence>
<evidence type="ECO:0008006" key="4">
    <source>
        <dbReference type="Google" id="ProtNLM"/>
    </source>
</evidence>
<reference evidence="2" key="1">
    <citation type="submission" date="2009-12" db="EMBL/GenBank/DDBJ databases">
        <authorList>
            <person name="Weinstock G."/>
            <person name="Sodergren E."/>
            <person name="Clifton S."/>
            <person name="Fulton L."/>
            <person name="Fulton B."/>
            <person name="Courtney L."/>
            <person name="Fronick C."/>
            <person name="Harrison M."/>
            <person name="Strong C."/>
            <person name="Farmer C."/>
            <person name="Delahaunty K."/>
            <person name="Markovic C."/>
            <person name="Hall O."/>
            <person name="Minx P."/>
            <person name="Tomlinson C."/>
            <person name="Mitreva M."/>
            <person name="Nelson J."/>
            <person name="Hou S."/>
            <person name="Wollam A."/>
            <person name="Pepin K.H."/>
            <person name="Johnson M."/>
            <person name="Bhonagiri V."/>
            <person name="Nash W.E."/>
            <person name="Warren W."/>
            <person name="Chinwalla A."/>
            <person name="Mardis E.R."/>
            <person name="Wilson R.K."/>
        </authorList>
    </citation>
    <scope>NUCLEOTIDE SEQUENCE [LARGE SCALE GENOMIC DNA]</scope>
    <source>
        <strain evidence="2">DSM 15176</strain>
    </source>
</reference>
<keyword evidence="1" id="KW-0732">Signal</keyword>
<dbReference type="EMBL" id="ACBY02000011">
    <property type="protein sequence ID" value="EFB77452.1"/>
    <property type="molecule type" value="Genomic_DNA"/>
</dbReference>
<dbReference type="AlphaFoldDB" id="D1PIU3"/>
<proteinExistence type="predicted"/>
<comment type="caution">
    <text evidence="2">The sequence shown here is derived from an EMBL/GenBank/DDBJ whole genome shotgun (WGS) entry which is preliminary data.</text>
</comment>
<organism evidence="2 3">
    <name type="scientific">Subdoligranulum variabile DSM 15176</name>
    <dbReference type="NCBI Taxonomy" id="411471"/>
    <lineage>
        <taxon>Bacteria</taxon>
        <taxon>Bacillati</taxon>
        <taxon>Bacillota</taxon>
        <taxon>Clostridia</taxon>
        <taxon>Eubacteriales</taxon>
        <taxon>Oscillospiraceae</taxon>
        <taxon>Subdoligranulum</taxon>
    </lineage>
</organism>
<dbReference type="HOGENOM" id="CLU_956227_0_0_9"/>
<evidence type="ECO:0000313" key="2">
    <source>
        <dbReference type="EMBL" id="EFB77452.1"/>
    </source>
</evidence>
<protein>
    <recommendedName>
        <fullName evidence="4">Tat pathway signal sequence domain protein</fullName>
    </recommendedName>
</protein>
<dbReference type="OrthoDB" id="9993029at2"/>
<feature type="signal peptide" evidence="1">
    <location>
        <begin position="1"/>
        <end position="22"/>
    </location>
</feature>
<evidence type="ECO:0000256" key="1">
    <source>
        <dbReference type="SAM" id="SignalP"/>
    </source>
</evidence>
<accession>D1PIU3</accession>
<dbReference type="Proteomes" id="UP000003438">
    <property type="component" value="Unassembled WGS sequence"/>
</dbReference>
<sequence length="291" mass="31650">MSLWQHPRFMAGLCTAAVLVCAAAPAVFLTAVDAAVLGRSASVQNAYEAPTPRGEDYYILRQLTARQQQSAAAYAPPEEEDRTSMALKMYIGAQNSLESMVNGYDYMETVSTTLQSLAERGVIDVSWAQWATDWGGNQYYEGYNGQTYALDVPYYATDSLGFVTLKRFALDQGSLYTVFSLTMDSRTGVVTQLWISAPREDDTAPAAPDEAGLRAFADLAGLESLGDWAVPDQTPYTHALYSANGAALITATVSPYQYTGWANSSSVVSDRWFLSLSLEPCTPEELPTLVS</sequence>